<dbReference type="InterPro" id="IPR006558">
    <property type="entry name" value="LamG-like"/>
</dbReference>
<evidence type="ECO:0000256" key="2">
    <source>
        <dbReference type="ARBA" id="ARBA00023157"/>
    </source>
</evidence>
<protein>
    <recommendedName>
        <fullName evidence="3">LamG-like jellyroll fold domain-containing protein</fullName>
    </recommendedName>
</protein>
<evidence type="ECO:0000313" key="5">
    <source>
        <dbReference type="Proteomes" id="UP001159427"/>
    </source>
</evidence>
<dbReference type="PANTHER" id="PTHR45869:SF8">
    <property type="entry name" value="LAMG-LIKE JELLYROLL FOLD DOMAIN-CONTAINING PROTEIN"/>
    <property type="match status" value="1"/>
</dbReference>
<keyword evidence="5" id="KW-1185">Reference proteome</keyword>
<accession>A0ABN8SQP1</accession>
<organism evidence="4 5">
    <name type="scientific">Porites evermanni</name>
    <dbReference type="NCBI Taxonomy" id="104178"/>
    <lineage>
        <taxon>Eukaryota</taxon>
        <taxon>Metazoa</taxon>
        <taxon>Cnidaria</taxon>
        <taxon>Anthozoa</taxon>
        <taxon>Hexacorallia</taxon>
        <taxon>Scleractinia</taxon>
        <taxon>Fungiina</taxon>
        <taxon>Poritidae</taxon>
        <taxon>Porites</taxon>
    </lineage>
</organism>
<feature type="domain" description="LamG-like jellyroll fold" evidence="3">
    <location>
        <begin position="700"/>
        <end position="838"/>
    </location>
</feature>
<keyword evidence="1" id="KW-0732">Signal</keyword>
<dbReference type="SMART" id="SM00560">
    <property type="entry name" value="LamGL"/>
    <property type="match status" value="1"/>
</dbReference>
<dbReference type="InterPro" id="IPR051005">
    <property type="entry name" value="Pentraxin_domain"/>
</dbReference>
<keyword evidence="2" id="KW-1015">Disulfide bond</keyword>
<dbReference type="Proteomes" id="UP001159427">
    <property type="component" value="Unassembled WGS sequence"/>
</dbReference>
<evidence type="ECO:0000259" key="3">
    <source>
        <dbReference type="SMART" id="SM00560"/>
    </source>
</evidence>
<gene>
    <name evidence="4" type="ORF">PEVE_00026758</name>
</gene>
<dbReference type="InterPro" id="IPR013320">
    <property type="entry name" value="ConA-like_dom_sf"/>
</dbReference>
<dbReference type="Gene3D" id="2.60.120.200">
    <property type="match status" value="4"/>
</dbReference>
<dbReference type="SUPFAM" id="SSF49899">
    <property type="entry name" value="Concanavalin A-like lectins/glucanases"/>
    <property type="match status" value="4"/>
</dbReference>
<comment type="caution">
    <text evidence="4">The sequence shown here is derived from an EMBL/GenBank/DDBJ whole genome shotgun (WGS) entry which is preliminary data.</text>
</comment>
<evidence type="ECO:0000256" key="1">
    <source>
        <dbReference type="ARBA" id="ARBA00022729"/>
    </source>
</evidence>
<dbReference type="Pfam" id="PF13385">
    <property type="entry name" value="Laminin_G_3"/>
    <property type="match status" value="4"/>
</dbReference>
<proteinExistence type="predicted"/>
<dbReference type="PANTHER" id="PTHR45869">
    <property type="entry name" value="C-REACTIVE PROTEIN-RELATED"/>
    <property type="match status" value="1"/>
</dbReference>
<dbReference type="EMBL" id="CALNXI010003639">
    <property type="protein sequence ID" value="CAH3193908.1"/>
    <property type="molecule type" value="Genomic_DNA"/>
</dbReference>
<reference evidence="4 5" key="1">
    <citation type="submission" date="2022-05" db="EMBL/GenBank/DDBJ databases">
        <authorList>
            <consortium name="Genoscope - CEA"/>
            <person name="William W."/>
        </authorList>
    </citation>
    <scope>NUCLEOTIDE SEQUENCE [LARGE SCALE GENOMIC DNA]</scope>
</reference>
<evidence type="ECO:0000313" key="4">
    <source>
        <dbReference type="EMBL" id="CAH3193908.1"/>
    </source>
</evidence>
<name>A0ABN8SQP1_9CNID</name>
<sequence length="848" mass="93633">MKVCCGGGVEIDGSKFVGIPYMEVMIAMMVLLKDTSGTIVLFETIGGPPMSNHGDSQYQLEVENARIRWFHRNENGSTVFSIVTEGPVLSNGKWFHVAAMYDGLRGSAKIYIDGKLSKQESADPGVFLSRDWSKYAGIGEFGGRGRLEGFIDEFYIYNKTLAEPELKTLIQKCQGPKSTMVLHLSFDKKSGTQFLDDSGLMNHARMPGPPAVPGQPIPPPPPPAKGSCGDGVQLSGGQADVKLDGKTFRNKPIDGVTIALWINVTSVNGVHYLFDTIGGHSAHKHDQYRLTINNGAVSWSHDDENDKELFKVITDPIVTENQWIHIAVTYGAQSAQAKIYINGNINKQGPGSGRLSEDWDSYAAFGKHQGSVTDIDTLDEVYMYSRELLPFEVKTLYDNCNFGSAKTPSTGQVFYFGFDRVSGSAVYDDSGSGNNGELTSLATVTKTSGNCGNGLQLHGGNILINGQLVKRKPLFSVTIALWLKLDTNRGQQTIFSTCNPDNPWNTRAQYSLEIMDGRVRWFHRNEKSQTVFSAETNNPVVPALTWTHISCTYTASGGRSEIYVNGVLKKEEFTGSGILSQDWAGKVSIGKSYEKAADGKWVETNPLYGVIDEFYLFERPLKQNEITLLAQTCNYERAVVHYGFDLFTGTTVYDQSGLANNGLAINGTTTSLNGTCGKAVNMTLGQIRLPGDAFREKPQKAITISVWVKLQTNRGRHEIFNTIGSHSDHKHDQYDFAVQDGKVIWYHHQENDKEVFNVVTLPCIPAHNWTHIAVTYDSQAMLAIVYVNGILVKAKSASGDLSQDWGHFAGIGRHFYEGTFLSGLIDEFIVYNYALNDTIRYLAQGRCW</sequence>